<sequence>MLSRNTARVVFSGLLLVAFSVPSPSAFTSGNNNASSDVSGSAEGTGDGGGQVTISVESSVTTAGSGGGDGGGGVTSSSSGTEVTVAPVCYYKPGRTGAQTAQGINDTKRILDNAGKTAAGPVRTRFRETADGVSKQMDKNYPDYESHKDDAQGRWYYRYCDASRLDPKNNPTFKEDLAKERKAFEEANPERNIWVPAGQQAPRPYISGTRLAKVAWDAVKIPAPTVETNPKVGSQGATLVGMDTWVWATGQTPTSVTATATAGSTTATITAGSSGLQLSAPDGKASCTGFGIAWHQGMPEGSSPCTISFNRSSAHLGGSTPLTIKVAYSASYTATDGNSGTLPAITTTSTINLPVAEVQTLTTNANNPRQN</sequence>
<feature type="compositionally biased region" description="Gly residues" evidence="1">
    <location>
        <begin position="64"/>
        <end position="74"/>
    </location>
</feature>
<dbReference type="AlphaFoldDB" id="A0A1Q8VEI0"/>
<proteinExistence type="predicted"/>
<feature type="signal peptide" evidence="2">
    <location>
        <begin position="1"/>
        <end position="26"/>
    </location>
</feature>
<dbReference type="Proteomes" id="UP000186857">
    <property type="component" value="Unassembled WGS sequence"/>
</dbReference>
<keyword evidence="2" id="KW-0732">Signal</keyword>
<organism evidence="3 4">
    <name type="scientific">Actinomyces oris</name>
    <dbReference type="NCBI Taxonomy" id="544580"/>
    <lineage>
        <taxon>Bacteria</taxon>
        <taxon>Bacillati</taxon>
        <taxon>Actinomycetota</taxon>
        <taxon>Actinomycetes</taxon>
        <taxon>Actinomycetales</taxon>
        <taxon>Actinomycetaceae</taxon>
        <taxon>Actinomyces</taxon>
    </lineage>
</organism>
<comment type="caution">
    <text evidence="3">The sequence shown here is derived from an EMBL/GenBank/DDBJ whole genome shotgun (WGS) entry which is preliminary data.</text>
</comment>
<protein>
    <submittedName>
        <fullName evidence="3">Uncharacterized protein</fullName>
    </submittedName>
</protein>
<feature type="chain" id="PRO_5039034604" evidence="2">
    <location>
        <begin position="27"/>
        <end position="371"/>
    </location>
</feature>
<dbReference type="EMBL" id="MSKJ01000001">
    <property type="protein sequence ID" value="OLO46502.1"/>
    <property type="molecule type" value="Genomic_DNA"/>
</dbReference>
<reference evidence="3 4" key="1">
    <citation type="submission" date="2016-12" db="EMBL/GenBank/DDBJ databases">
        <title>Genomic Comparison of strains in the 'Actinomyces naeslundii' Group.</title>
        <authorList>
            <person name="Mughal S.R."/>
            <person name="Do T."/>
            <person name="Gilbert S.C."/>
            <person name="Witherden E.A."/>
            <person name="Didelot X."/>
            <person name="Beighton D."/>
        </authorList>
    </citation>
    <scope>NUCLEOTIDE SEQUENCE [LARGE SCALE GENOMIC DNA]</scope>
    <source>
        <strain evidence="3 4">CCUG 33920</strain>
    </source>
</reference>
<evidence type="ECO:0000256" key="2">
    <source>
        <dbReference type="SAM" id="SignalP"/>
    </source>
</evidence>
<evidence type="ECO:0000256" key="1">
    <source>
        <dbReference type="SAM" id="MobiDB-lite"/>
    </source>
</evidence>
<feature type="compositionally biased region" description="Polar residues" evidence="1">
    <location>
        <begin position="26"/>
        <end position="39"/>
    </location>
</feature>
<evidence type="ECO:0000313" key="3">
    <source>
        <dbReference type="EMBL" id="OLO46502.1"/>
    </source>
</evidence>
<evidence type="ECO:0000313" key="4">
    <source>
        <dbReference type="Proteomes" id="UP000186857"/>
    </source>
</evidence>
<name>A0A1Q8VEI0_9ACTO</name>
<feature type="region of interest" description="Disordered" evidence="1">
    <location>
        <begin position="26"/>
        <end position="80"/>
    </location>
</feature>
<accession>A0A1Q8VEI0</accession>
<gene>
    <name evidence="3" type="ORF">BKH29_01435</name>
</gene>